<evidence type="ECO:0000259" key="2">
    <source>
        <dbReference type="Pfam" id="PF03008"/>
    </source>
</evidence>
<sequence length="420" mass="49304">MIFMNMVDRERELNALKKRLTSDDLELIIIYGRRRIGKTFLVLNALKGEFIYYLATEKNNLRRFKELAENKFHDLKYIREDWESIFHYLRDRVIVIDEFPYMIKEGPSVLSTFQKIIDETLRGSRTKLVLLGSSLSVMEDIMSYKSPLYGRRTASMELKELRFKDLRGFNLSLEDAVEIYGFAGGVPYYILKAKTPFLNWINHELKQIDSFVKDEIDFMLRYEFSETGTYKEILRGIASGKNTLGEIRDYIKIGGEVSSYLRKLERIGIVGKEFPLAQKKGARYHIKDNFTSFWFTFIYPNLSSIEEGVYEIGGDEYHQYLSKVFERICREYVNDVYKVKVERAWYKDVEIDVYGGGIAGECKWSDDVDGERVLYQLTRKVEKLELNVKKYIIFARGFSKVGGEAEFIDLKSLEKWYRGG</sequence>
<evidence type="ECO:0000313" key="3">
    <source>
        <dbReference type="EMBL" id="AWR98536.1"/>
    </source>
</evidence>
<feature type="domain" description="ATPase" evidence="1">
    <location>
        <begin position="7"/>
        <end position="192"/>
    </location>
</feature>
<dbReference type="InterPro" id="IPR004256">
    <property type="entry name" value="DUF234"/>
</dbReference>
<reference evidence="3" key="1">
    <citation type="submission" date="2018-05" db="EMBL/GenBank/DDBJ databases">
        <title>Complete Genome Sequences of Extremely Thermoacidophilic, Metal-Mobilizing Type-Strain Members of the Archaeal Family Sulfolobaceae: Acidianus brierleyi DSM-1651T, Acidianus sulfidivorans DSM-18786T, Metallosphaera hakonensis DSM-7519T, and Metallosphaera prunae DSM-10039T.</title>
        <authorList>
            <person name="Counts J.A."/>
            <person name="Kelly R.M."/>
        </authorList>
    </citation>
    <scope>NUCLEOTIDE SEQUENCE [LARGE SCALE GENOMIC DNA]</scope>
    <source>
        <strain evidence="3">HO1-1</strain>
    </source>
</reference>
<keyword evidence="4" id="KW-1185">Reference proteome</keyword>
<dbReference type="GeneID" id="36833902"/>
<organism evidence="3 4">
    <name type="scientific">Metallosphaera hakonensis JCM 8857 = DSM 7519</name>
    <dbReference type="NCBI Taxonomy" id="1293036"/>
    <lineage>
        <taxon>Archaea</taxon>
        <taxon>Thermoproteota</taxon>
        <taxon>Thermoprotei</taxon>
        <taxon>Sulfolobales</taxon>
        <taxon>Sulfolobaceae</taxon>
        <taxon>Metallosphaera</taxon>
    </lineage>
</organism>
<dbReference type="PANTHER" id="PTHR34704">
    <property type="entry name" value="ATPASE"/>
    <property type="match status" value="1"/>
</dbReference>
<evidence type="ECO:0000259" key="1">
    <source>
        <dbReference type="Pfam" id="PF01637"/>
    </source>
</evidence>
<dbReference type="Pfam" id="PF01637">
    <property type="entry name" value="ATPase_2"/>
    <property type="match status" value="1"/>
</dbReference>
<dbReference type="SUPFAM" id="SSF52540">
    <property type="entry name" value="P-loop containing nucleoside triphosphate hydrolases"/>
    <property type="match status" value="1"/>
</dbReference>
<dbReference type="Proteomes" id="UP000247586">
    <property type="component" value="Chromosome"/>
</dbReference>
<accession>A0A2U9IRC8</accession>
<dbReference type="EMBL" id="CP029287">
    <property type="protein sequence ID" value="AWR98536.1"/>
    <property type="molecule type" value="Genomic_DNA"/>
</dbReference>
<protein>
    <submittedName>
        <fullName evidence="3">ATPase</fullName>
    </submittedName>
</protein>
<dbReference type="InterPro" id="IPR011579">
    <property type="entry name" value="ATPase_dom"/>
</dbReference>
<dbReference type="PANTHER" id="PTHR34704:SF1">
    <property type="entry name" value="ATPASE"/>
    <property type="match status" value="1"/>
</dbReference>
<dbReference type="KEGG" id="mhk:DFR87_01130"/>
<gene>
    <name evidence="3" type="ORF">DFR87_01130</name>
</gene>
<dbReference type="Gene3D" id="3.40.50.300">
    <property type="entry name" value="P-loop containing nucleotide triphosphate hydrolases"/>
    <property type="match status" value="2"/>
</dbReference>
<dbReference type="RefSeq" id="WP_110368733.1">
    <property type="nucleotide sequence ID" value="NZ_CP029287.2"/>
</dbReference>
<dbReference type="Pfam" id="PF03008">
    <property type="entry name" value="DUF234"/>
    <property type="match status" value="1"/>
</dbReference>
<evidence type="ECO:0000313" key="4">
    <source>
        <dbReference type="Proteomes" id="UP000247586"/>
    </source>
</evidence>
<dbReference type="GO" id="GO:0005524">
    <property type="term" value="F:ATP binding"/>
    <property type="evidence" value="ECO:0007669"/>
    <property type="project" value="InterPro"/>
</dbReference>
<dbReference type="InterPro" id="IPR027417">
    <property type="entry name" value="P-loop_NTPase"/>
</dbReference>
<dbReference type="AlphaFoldDB" id="A0A2U9IRC8"/>
<feature type="domain" description="DUF234" evidence="2">
    <location>
        <begin position="294"/>
        <end position="366"/>
    </location>
</feature>
<name>A0A2U9IRC8_9CREN</name>
<proteinExistence type="predicted"/>